<dbReference type="Pfam" id="PF04325">
    <property type="entry name" value="DUF465"/>
    <property type="match status" value="1"/>
</dbReference>
<gene>
    <name evidence="1" type="ORF">V6E02_08355</name>
</gene>
<dbReference type="InterPro" id="IPR007420">
    <property type="entry name" value="DUF465"/>
</dbReference>
<comment type="caution">
    <text evidence="1">The sequence shown here is derived from an EMBL/GenBank/DDBJ whole genome shotgun (WGS) entry which is preliminary data.</text>
</comment>
<organism evidence="1 2">
    <name type="scientific">Thiobacter aerophilum</name>
    <dbReference type="NCBI Taxonomy" id="3121275"/>
    <lineage>
        <taxon>Bacteria</taxon>
        <taxon>Pseudomonadati</taxon>
        <taxon>Pseudomonadota</taxon>
        <taxon>Betaproteobacteria</taxon>
        <taxon>Burkholderiales</taxon>
        <taxon>Thiobacteraceae</taxon>
        <taxon>Thiobacter</taxon>
    </lineage>
</organism>
<dbReference type="RefSeq" id="WP_347308334.1">
    <property type="nucleotide sequence ID" value="NZ_JBAJEX010000006.1"/>
</dbReference>
<sequence>MTEEEAEAIRRRIAELTLEHRDLDAVVTALAAMPFPDELRLRRLKKRKLWLKDEIVRLNMLLIPDIPA</sequence>
<dbReference type="Proteomes" id="UP001482231">
    <property type="component" value="Unassembled WGS sequence"/>
</dbReference>
<dbReference type="InterPro" id="IPR038444">
    <property type="entry name" value="DUF465_sf"/>
</dbReference>
<dbReference type="Gene3D" id="6.10.280.50">
    <property type="match status" value="1"/>
</dbReference>
<accession>A0ABV0EEX9</accession>
<reference evidence="1 2" key="1">
    <citation type="submission" date="2024-02" db="EMBL/GenBank/DDBJ databases">
        <title>New thermophilic sulfur-oxidizing bacteria from a hot springs of the Uzon caldera (Kamchatka, Russia).</title>
        <authorList>
            <person name="Dukat A.M."/>
            <person name="Elcheninov A.G."/>
            <person name="Frolov E.N."/>
        </authorList>
    </citation>
    <scope>NUCLEOTIDE SEQUENCE [LARGE SCALE GENOMIC DNA]</scope>
    <source>
        <strain evidence="1 2">AK1</strain>
    </source>
</reference>
<protein>
    <submittedName>
        <fullName evidence="1">DUF465 domain-containing protein</fullName>
    </submittedName>
</protein>
<evidence type="ECO:0000313" key="2">
    <source>
        <dbReference type="Proteomes" id="UP001482231"/>
    </source>
</evidence>
<evidence type="ECO:0000313" key="1">
    <source>
        <dbReference type="EMBL" id="MEO1767220.1"/>
    </source>
</evidence>
<dbReference type="EMBL" id="JBAJEX010000006">
    <property type="protein sequence ID" value="MEO1767220.1"/>
    <property type="molecule type" value="Genomic_DNA"/>
</dbReference>
<keyword evidence="2" id="KW-1185">Reference proteome</keyword>
<proteinExistence type="predicted"/>
<name>A0ABV0EEX9_9BURK</name>